<comment type="caution">
    <text evidence="1">The sequence shown here is derived from an EMBL/GenBank/DDBJ whole genome shotgun (WGS) entry which is preliminary data.</text>
</comment>
<dbReference type="HOGENOM" id="CLU_2984023_0_0_4"/>
<sequence>MGLASVGAVLEDDRDAGVESEERFLQGLFKSLAAAFALGAFAAEAPHDLGGDAGGGAF</sequence>
<evidence type="ECO:0000313" key="2">
    <source>
        <dbReference type="Proteomes" id="UP000004956"/>
    </source>
</evidence>
<dbReference type="Proteomes" id="UP000004956">
    <property type="component" value="Unassembled WGS sequence"/>
</dbReference>
<gene>
    <name evidence="1" type="ORF">HMPREF9440_01100</name>
</gene>
<dbReference type="AlphaFoldDB" id="H3KED5"/>
<organism evidence="1 2">
    <name type="scientific">Sutterella parvirubra YIT 11816</name>
    <dbReference type="NCBI Taxonomy" id="762967"/>
    <lineage>
        <taxon>Bacteria</taxon>
        <taxon>Pseudomonadati</taxon>
        <taxon>Pseudomonadota</taxon>
        <taxon>Betaproteobacteria</taxon>
        <taxon>Burkholderiales</taxon>
        <taxon>Sutterellaceae</taxon>
        <taxon>Sutterella</taxon>
    </lineage>
</organism>
<proteinExistence type="predicted"/>
<keyword evidence="2" id="KW-1185">Reference proteome</keyword>
<name>H3KED5_9BURK</name>
<evidence type="ECO:0000313" key="1">
    <source>
        <dbReference type="EMBL" id="EHY31517.1"/>
    </source>
</evidence>
<reference evidence="1 2" key="1">
    <citation type="submission" date="2011-11" db="EMBL/GenBank/DDBJ databases">
        <authorList>
            <person name="Weinstock G."/>
            <person name="Sodergren E."/>
            <person name="Clifton S."/>
            <person name="Fulton L."/>
            <person name="Fulton B."/>
            <person name="Courtney L."/>
            <person name="Fronick C."/>
            <person name="Harrison M."/>
            <person name="Strong C."/>
            <person name="Farmer C."/>
            <person name="Delahaunty K."/>
            <person name="Markovic C."/>
            <person name="Hall O."/>
            <person name="Minx P."/>
            <person name="Tomlinson C."/>
            <person name="Mitreva M."/>
            <person name="Hou S."/>
            <person name="Chen J."/>
            <person name="Wollam A."/>
            <person name="Pepin K.H."/>
            <person name="Johnson M."/>
            <person name="Bhonagiri V."/>
            <person name="Zhang X."/>
            <person name="Suruliraj S."/>
            <person name="Warren W."/>
            <person name="Chinwalla A."/>
            <person name="Mardis E.R."/>
            <person name="Wilson R.K."/>
        </authorList>
    </citation>
    <scope>NUCLEOTIDE SEQUENCE [LARGE SCALE GENOMIC DNA]</scope>
    <source>
        <strain evidence="1 2">YIT 11816</strain>
    </source>
</reference>
<protein>
    <submittedName>
        <fullName evidence="1">Uncharacterized protein</fullName>
    </submittedName>
</protein>
<feature type="non-terminal residue" evidence="1">
    <location>
        <position position="58"/>
    </location>
</feature>
<dbReference type="EMBL" id="AFBQ01000152">
    <property type="protein sequence ID" value="EHY31517.1"/>
    <property type="molecule type" value="Genomic_DNA"/>
</dbReference>
<accession>H3KED5</accession>